<keyword evidence="2" id="KW-1185">Reference proteome</keyword>
<evidence type="ECO:0000313" key="1">
    <source>
        <dbReference type="EMBL" id="KAJ2760054.1"/>
    </source>
</evidence>
<protein>
    <submittedName>
        <fullName evidence="1">GDP/GTP exchange factor for ARF</fullName>
    </submittedName>
</protein>
<name>A0ACC1JK80_9FUNG</name>
<feature type="non-terminal residue" evidence="1">
    <location>
        <position position="297"/>
    </location>
</feature>
<reference evidence="1" key="1">
    <citation type="submission" date="2022-07" db="EMBL/GenBank/DDBJ databases">
        <title>Phylogenomic reconstructions and comparative analyses of Kickxellomycotina fungi.</title>
        <authorList>
            <person name="Reynolds N.K."/>
            <person name="Stajich J.E."/>
            <person name="Barry K."/>
            <person name="Grigoriev I.V."/>
            <person name="Crous P."/>
            <person name="Smith M.E."/>
        </authorList>
    </citation>
    <scope>NUCLEOTIDE SEQUENCE</scope>
    <source>
        <strain evidence="1">CBS 109366</strain>
    </source>
</reference>
<evidence type="ECO:0000313" key="2">
    <source>
        <dbReference type="Proteomes" id="UP001140234"/>
    </source>
</evidence>
<accession>A0ACC1JK80</accession>
<sequence length="297" mass="32469">MASFADKGDDMDSSDYEVGRMVILESFLLLREAVNGVADPRAVGLQAIIDPFLLVIRDPETAGPITRCALVSIQRFISHGVVDLARGDAVGALLDMTQAVTHCRFEATDAASDEVVLMQILNVLGALVLSAGGSDLNDVAVCEIMETVLSMSCQMRVSEMLRKAAESTLFTLVTFVFGRLGDLQREADGAPATPARFGLPAIRELYRVLVALANPRDLQYTDTMRLLALNTLQSAFQRACYTMAEFPALRELTLGDLSHSLLLILQRDQPALIAPALRVLYLLFASHRRYTKGHLEL</sequence>
<organism evidence="1 2">
    <name type="scientific">Coemansia nantahalensis</name>
    <dbReference type="NCBI Taxonomy" id="2789366"/>
    <lineage>
        <taxon>Eukaryota</taxon>
        <taxon>Fungi</taxon>
        <taxon>Fungi incertae sedis</taxon>
        <taxon>Zoopagomycota</taxon>
        <taxon>Kickxellomycotina</taxon>
        <taxon>Kickxellomycetes</taxon>
        <taxon>Kickxellales</taxon>
        <taxon>Kickxellaceae</taxon>
        <taxon>Coemansia</taxon>
    </lineage>
</organism>
<dbReference type="Proteomes" id="UP001140234">
    <property type="component" value="Unassembled WGS sequence"/>
</dbReference>
<dbReference type="EMBL" id="JANBUJ010003609">
    <property type="protein sequence ID" value="KAJ2760054.1"/>
    <property type="molecule type" value="Genomic_DNA"/>
</dbReference>
<gene>
    <name evidence="1" type="primary">GEA2_2</name>
    <name evidence="1" type="ORF">IWQ57_006399</name>
</gene>
<comment type="caution">
    <text evidence="1">The sequence shown here is derived from an EMBL/GenBank/DDBJ whole genome shotgun (WGS) entry which is preliminary data.</text>
</comment>
<proteinExistence type="predicted"/>